<dbReference type="PIRSF" id="PIRSF005788">
    <property type="entry name" value="NifK"/>
    <property type="match status" value="1"/>
</dbReference>
<comment type="caution">
    <text evidence="1">The sequence shown here is derived from an EMBL/GenBank/DDBJ whole genome shotgun (WGS) entry which is preliminary data.</text>
</comment>
<protein>
    <submittedName>
        <fullName evidence="1">NifX-associated nitrogen fixation protein</fullName>
    </submittedName>
</protein>
<dbReference type="RefSeq" id="WP_169147525.1">
    <property type="nucleotide sequence ID" value="NZ_JABBGA010000020.1"/>
</dbReference>
<evidence type="ECO:0000313" key="2">
    <source>
        <dbReference type="Proteomes" id="UP000580043"/>
    </source>
</evidence>
<organism evidence="1 2">
    <name type="scientific">Zoogloea dura</name>
    <dbReference type="NCBI Taxonomy" id="2728840"/>
    <lineage>
        <taxon>Bacteria</taxon>
        <taxon>Pseudomonadati</taxon>
        <taxon>Pseudomonadota</taxon>
        <taxon>Betaproteobacteria</taxon>
        <taxon>Rhodocyclales</taxon>
        <taxon>Zoogloeaceae</taxon>
        <taxon>Zoogloea</taxon>
    </lineage>
</organism>
<dbReference type="Gene3D" id="1.10.3100.20">
    <property type="entry name" value="Protein of unknown function DUF269"/>
    <property type="match status" value="1"/>
</dbReference>
<dbReference type="AlphaFoldDB" id="A0A848G9Q0"/>
<dbReference type="Proteomes" id="UP000580043">
    <property type="component" value="Unassembled WGS sequence"/>
</dbReference>
<reference evidence="1 2" key="1">
    <citation type="submission" date="2020-04" db="EMBL/GenBank/DDBJ databases">
        <title>Zoogloea sp. G-4-1-14 isolated from soil.</title>
        <authorList>
            <person name="Dahal R.H."/>
        </authorList>
    </citation>
    <scope>NUCLEOTIDE SEQUENCE [LARGE SCALE GENOMIC DNA]</scope>
    <source>
        <strain evidence="1 2">G-4-1-14</strain>
    </source>
</reference>
<dbReference type="EMBL" id="JABBGA010000020">
    <property type="protein sequence ID" value="NML27994.1"/>
    <property type="molecule type" value="Genomic_DNA"/>
</dbReference>
<sequence>MTDVAEAPNDVMQDPFIRELVKQWRAQDTHGAWEGKTDAMLLDPYVLDAEKRKELPMMADPDPETLWRMELFYNAIALSIERETKVMVSPMLKMHHEGFGRQVLIAGRLIVFNKQVRDAHRFGFNSLEKLSAAGTKAVTEAVEMIRKFPEVANYS</sequence>
<keyword evidence="2" id="KW-1185">Reference proteome</keyword>
<gene>
    <name evidence="1" type="ORF">HHL15_19725</name>
</gene>
<accession>A0A848G9Q0</accession>
<dbReference type="NCBIfam" id="TIGR02935">
    <property type="entry name" value="NifX-associated nitrogen fixation protein"/>
    <property type="match status" value="1"/>
</dbReference>
<proteinExistence type="predicted"/>
<evidence type="ECO:0000313" key="1">
    <source>
        <dbReference type="EMBL" id="NML27994.1"/>
    </source>
</evidence>
<name>A0A848G9Q0_9RHOO</name>
<dbReference type="InterPro" id="IPR004952">
    <property type="entry name" value="NifX-assoc_nitrogen_fix"/>
</dbReference>
<dbReference type="Pfam" id="PF03270">
    <property type="entry name" value="DUF269"/>
    <property type="match status" value="1"/>
</dbReference>